<protein>
    <recommendedName>
        <fullName evidence="4">VWFD domain-containing protein</fullName>
    </recommendedName>
</protein>
<dbReference type="STRING" id="75743.A0A401NLP3"/>
<reference evidence="5 6" key="1">
    <citation type="journal article" date="2018" name="Nat. Ecol. Evol.">
        <title>Shark genomes provide insights into elasmobranch evolution and the origin of vertebrates.</title>
        <authorList>
            <person name="Hara Y"/>
            <person name="Yamaguchi K"/>
            <person name="Onimaru K"/>
            <person name="Kadota M"/>
            <person name="Koyanagi M"/>
            <person name="Keeley SD"/>
            <person name="Tatsumi K"/>
            <person name="Tanaka K"/>
            <person name="Motone F"/>
            <person name="Kageyama Y"/>
            <person name="Nozu R"/>
            <person name="Adachi N"/>
            <person name="Nishimura O"/>
            <person name="Nakagawa R"/>
            <person name="Tanegashima C"/>
            <person name="Kiyatake I"/>
            <person name="Matsumoto R"/>
            <person name="Murakumo K"/>
            <person name="Nishida K"/>
            <person name="Terakita A"/>
            <person name="Kuratani S"/>
            <person name="Sato K"/>
            <person name="Hyodo S Kuraku.S."/>
        </authorList>
    </citation>
    <scope>NUCLEOTIDE SEQUENCE [LARGE SCALE GENOMIC DNA]</scope>
</reference>
<feature type="domain" description="VWFD" evidence="4">
    <location>
        <begin position="1"/>
        <end position="118"/>
    </location>
</feature>
<dbReference type="Proteomes" id="UP000288216">
    <property type="component" value="Unassembled WGS sequence"/>
</dbReference>
<feature type="chain" id="PRO_5019463158" description="VWFD domain-containing protein" evidence="3">
    <location>
        <begin position="25"/>
        <end position="119"/>
    </location>
</feature>
<dbReference type="EMBL" id="BFAA01005140">
    <property type="protein sequence ID" value="GCB61808.1"/>
    <property type="molecule type" value="Genomic_DNA"/>
</dbReference>
<evidence type="ECO:0000256" key="2">
    <source>
        <dbReference type="ARBA" id="ARBA00023180"/>
    </source>
</evidence>
<keyword evidence="6" id="KW-1185">Reference proteome</keyword>
<accession>A0A401NLP3</accession>
<keyword evidence="2" id="KW-0325">Glycoprotein</keyword>
<dbReference type="PROSITE" id="PS51233">
    <property type="entry name" value="VWFD"/>
    <property type="match status" value="1"/>
</dbReference>
<proteinExistence type="predicted"/>
<dbReference type="OrthoDB" id="5945029at2759"/>
<evidence type="ECO:0000256" key="3">
    <source>
        <dbReference type="SAM" id="SignalP"/>
    </source>
</evidence>
<dbReference type="PANTHER" id="PTHR11339:SF374">
    <property type="entry name" value="ZONADHESIN"/>
    <property type="match status" value="1"/>
</dbReference>
<comment type="caution">
    <text evidence="5">The sequence shown here is derived from an EMBL/GenBank/DDBJ whole genome shotgun (WGS) entry which is preliminary data.</text>
</comment>
<dbReference type="PANTHER" id="PTHR11339">
    <property type="entry name" value="EXTRACELLULAR MATRIX GLYCOPROTEIN RELATED"/>
    <property type="match status" value="1"/>
</dbReference>
<evidence type="ECO:0000259" key="4">
    <source>
        <dbReference type="PROSITE" id="PS51233"/>
    </source>
</evidence>
<dbReference type="GO" id="GO:0005615">
    <property type="term" value="C:extracellular space"/>
    <property type="evidence" value="ECO:0007669"/>
    <property type="project" value="TreeGrafter"/>
</dbReference>
<evidence type="ECO:0000313" key="6">
    <source>
        <dbReference type="Proteomes" id="UP000288216"/>
    </source>
</evidence>
<organism evidence="5 6">
    <name type="scientific">Scyliorhinus torazame</name>
    <name type="common">Cloudy catshark</name>
    <name type="synonym">Catulus torazame</name>
    <dbReference type="NCBI Taxonomy" id="75743"/>
    <lineage>
        <taxon>Eukaryota</taxon>
        <taxon>Metazoa</taxon>
        <taxon>Chordata</taxon>
        <taxon>Craniata</taxon>
        <taxon>Vertebrata</taxon>
        <taxon>Chondrichthyes</taxon>
        <taxon>Elasmobranchii</taxon>
        <taxon>Galeomorphii</taxon>
        <taxon>Galeoidea</taxon>
        <taxon>Carcharhiniformes</taxon>
        <taxon>Scyliorhinidae</taxon>
        <taxon>Scyliorhinus</taxon>
    </lineage>
</organism>
<sequence length="119" mass="12547">MVSLCFALQSYAALCAQAGAPVDGVRVRTPAVDQIKGVSVTSSGIYSVLEADFGLVVKFDGNHHLGIKVPSTYFGKVCGMCGNYNRDKSDELLMPDGKLAANVTQFGNSWKVAGDDDLG</sequence>
<keyword evidence="1" id="KW-1015">Disulfide bond</keyword>
<name>A0A401NLP3_SCYTO</name>
<dbReference type="Pfam" id="PF00094">
    <property type="entry name" value="VWD"/>
    <property type="match status" value="1"/>
</dbReference>
<dbReference type="OMA" id="NSWVAHD"/>
<dbReference type="GO" id="GO:0031012">
    <property type="term" value="C:extracellular matrix"/>
    <property type="evidence" value="ECO:0007669"/>
    <property type="project" value="TreeGrafter"/>
</dbReference>
<evidence type="ECO:0000313" key="5">
    <source>
        <dbReference type="EMBL" id="GCB61808.1"/>
    </source>
</evidence>
<feature type="signal peptide" evidence="3">
    <location>
        <begin position="1"/>
        <end position="24"/>
    </location>
</feature>
<evidence type="ECO:0000256" key="1">
    <source>
        <dbReference type="ARBA" id="ARBA00023157"/>
    </source>
</evidence>
<dbReference type="AlphaFoldDB" id="A0A401NLP3"/>
<keyword evidence="3" id="KW-0732">Signal</keyword>
<dbReference type="InterPro" id="IPR050780">
    <property type="entry name" value="Mucin_vWF_Thrombospondin_sf"/>
</dbReference>
<gene>
    <name evidence="5" type="ORF">scyTo_0011383</name>
</gene>
<dbReference type="InterPro" id="IPR001846">
    <property type="entry name" value="VWF_type-D"/>
</dbReference>